<protein>
    <recommendedName>
        <fullName evidence="5">DUF4203 domain-containing protein</fullName>
    </recommendedName>
</protein>
<feature type="transmembrane region" description="Helical" evidence="2">
    <location>
        <begin position="40"/>
        <end position="60"/>
    </location>
</feature>
<proteinExistence type="predicted"/>
<accession>A0ABT4B4Y4</accession>
<feature type="transmembrane region" description="Helical" evidence="2">
    <location>
        <begin position="12"/>
        <end position="33"/>
    </location>
</feature>
<evidence type="ECO:0008006" key="5">
    <source>
        <dbReference type="Google" id="ProtNLM"/>
    </source>
</evidence>
<feature type="transmembrane region" description="Helical" evidence="2">
    <location>
        <begin position="118"/>
        <end position="136"/>
    </location>
</feature>
<evidence type="ECO:0000256" key="2">
    <source>
        <dbReference type="SAM" id="Phobius"/>
    </source>
</evidence>
<keyword evidence="4" id="KW-1185">Reference proteome</keyword>
<keyword evidence="2" id="KW-0812">Transmembrane</keyword>
<feature type="transmembrane region" description="Helical" evidence="2">
    <location>
        <begin position="66"/>
        <end position="86"/>
    </location>
</feature>
<feature type="region of interest" description="Disordered" evidence="1">
    <location>
        <begin position="208"/>
        <end position="241"/>
    </location>
</feature>
<dbReference type="EMBL" id="JAPNTZ010000009">
    <property type="protein sequence ID" value="MCY1141562.1"/>
    <property type="molecule type" value="Genomic_DNA"/>
</dbReference>
<sequence>MGIVLSLVLPRWTAWFTAVAAVFLAVTVLLATSVHTAARLLGGAACIGGGVSLAAVGLPLLQDGQAFGLIVAVSGAAVGIVGVSIVRGSHVFLGAAGALCGLGIAATGIAWSPTVGKLPSAATVALGLAIFVTGLAKLHGIRDLYGAAAIGLATSLSLGGTAALRNGFVLGGVALLVAGIAAIVLAGSKLQQSAAAKLWHWWRAITQDRRHPSSPSPTPLPPARSEAALDTKPPTGRWPEG</sequence>
<evidence type="ECO:0000313" key="3">
    <source>
        <dbReference type="EMBL" id="MCY1141562.1"/>
    </source>
</evidence>
<comment type="caution">
    <text evidence="3">The sequence shown here is derived from an EMBL/GenBank/DDBJ whole genome shotgun (WGS) entry which is preliminary data.</text>
</comment>
<organism evidence="3 4">
    <name type="scientific">Paractinoplanes pyxinae</name>
    <dbReference type="NCBI Taxonomy" id="2997416"/>
    <lineage>
        <taxon>Bacteria</taxon>
        <taxon>Bacillati</taxon>
        <taxon>Actinomycetota</taxon>
        <taxon>Actinomycetes</taxon>
        <taxon>Micromonosporales</taxon>
        <taxon>Micromonosporaceae</taxon>
        <taxon>Paractinoplanes</taxon>
    </lineage>
</organism>
<feature type="transmembrane region" description="Helical" evidence="2">
    <location>
        <begin position="91"/>
        <end position="112"/>
    </location>
</feature>
<name>A0ABT4B4Y4_9ACTN</name>
<gene>
    <name evidence="3" type="ORF">OWR29_26490</name>
</gene>
<reference evidence="3" key="1">
    <citation type="submission" date="2022-11" db="EMBL/GenBank/DDBJ databases">
        <authorList>
            <person name="Somphong A."/>
            <person name="Phongsopitanun W."/>
        </authorList>
    </citation>
    <scope>NUCLEOTIDE SEQUENCE</scope>
    <source>
        <strain evidence="3">Pm04-4</strain>
    </source>
</reference>
<evidence type="ECO:0000313" key="4">
    <source>
        <dbReference type="Proteomes" id="UP001151002"/>
    </source>
</evidence>
<dbReference type="RefSeq" id="WP_267565954.1">
    <property type="nucleotide sequence ID" value="NZ_JAPNTZ010000009.1"/>
</dbReference>
<feature type="transmembrane region" description="Helical" evidence="2">
    <location>
        <begin position="168"/>
        <end position="187"/>
    </location>
</feature>
<feature type="transmembrane region" description="Helical" evidence="2">
    <location>
        <begin position="143"/>
        <end position="162"/>
    </location>
</feature>
<keyword evidence="2" id="KW-0472">Membrane</keyword>
<dbReference type="Proteomes" id="UP001151002">
    <property type="component" value="Unassembled WGS sequence"/>
</dbReference>
<keyword evidence="2" id="KW-1133">Transmembrane helix</keyword>
<evidence type="ECO:0000256" key="1">
    <source>
        <dbReference type="SAM" id="MobiDB-lite"/>
    </source>
</evidence>